<evidence type="ECO:0000256" key="1">
    <source>
        <dbReference type="SAM" id="Phobius"/>
    </source>
</evidence>
<dbReference type="AlphaFoldDB" id="A0A0L8I461"/>
<keyword evidence="1" id="KW-0472">Membrane</keyword>
<reference evidence="2" key="1">
    <citation type="submission" date="2015-07" db="EMBL/GenBank/DDBJ databases">
        <title>MeaNS - Measles Nucleotide Surveillance Program.</title>
        <authorList>
            <person name="Tran T."/>
            <person name="Druce J."/>
        </authorList>
    </citation>
    <scope>NUCLEOTIDE SEQUENCE</scope>
    <source>
        <strain evidence="2">UCB-OBI-ISO-001</strain>
        <tissue evidence="2">Gonad</tissue>
    </source>
</reference>
<name>A0A0L8I461_OCTBM</name>
<organism evidence="2">
    <name type="scientific">Octopus bimaculoides</name>
    <name type="common">California two-spotted octopus</name>
    <dbReference type="NCBI Taxonomy" id="37653"/>
    <lineage>
        <taxon>Eukaryota</taxon>
        <taxon>Metazoa</taxon>
        <taxon>Spiralia</taxon>
        <taxon>Lophotrochozoa</taxon>
        <taxon>Mollusca</taxon>
        <taxon>Cephalopoda</taxon>
        <taxon>Coleoidea</taxon>
        <taxon>Octopodiformes</taxon>
        <taxon>Octopoda</taxon>
        <taxon>Incirrata</taxon>
        <taxon>Octopodidae</taxon>
        <taxon>Octopus</taxon>
    </lineage>
</organism>
<keyword evidence="1" id="KW-1133">Transmembrane helix</keyword>
<keyword evidence="1" id="KW-0812">Transmembrane</keyword>
<evidence type="ECO:0000313" key="2">
    <source>
        <dbReference type="EMBL" id="KOF96267.1"/>
    </source>
</evidence>
<protein>
    <submittedName>
        <fullName evidence="2">Uncharacterized protein</fullName>
    </submittedName>
</protein>
<feature type="transmembrane region" description="Helical" evidence="1">
    <location>
        <begin position="20"/>
        <end position="43"/>
    </location>
</feature>
<dbReference type="EMBL" id="KQ416612">
    <property type="protein sequence ID" value="KOF96267.1"/>
    <property type="molecule type" value="Genomic_DNA"/>
</dbReference>
<gene>
    <name evidence="2" type="ORF">OCBIM_22035954mg</name>
</gene>
<accession>A0A0L8I461</accession>
<proteinExistence type="predicted"/>
<sequence length="59" mass="6992">MVLFFSFTKLNVLLDLPSQITPAFLYQTNYIFLFLLISVSFIFHTQCKKKTKKRNPLSF</sequence>